<dbReference type="GO" id="GO:0006096">
    <property type="term" value="P:glycolytic process"/>
    <property type="evidence" value="ECO:0007669"/>
    <property type="project" value="UniProtKB-UniPathway"/>
</dbReference>
<dbReference type="InterPro" id="IPR013785">
    <property type="entry name" value="Aldolase_TIM"/>
</dbReference>
<protein>
    <recommendedName>
        <fullName evidence="4">Triosephosphate isomerase</fullName>
        <ecNumber evidence="4">5.3.1.1</ecNumber>
    </recommendedName>
</protein>
<evidence type="ECO:0000256" key="2">
    <source>
        <dbReference type="ARBA" id="ARBA00011738"/>
    </source>
</evidence>
<dbReference type="UniPathway" id="UPA00109">
    <property type="reaction ID" value="UER00189"/>
</dbReference>
<dbReference type="InterPro" id="IPR020861">
    <property type="entry name" value="Triosephosphate_isomerase_AS"/>
</dbReference>
<dbReference type="InterPro" id="IPR022896">
    <property type="entry name" value="TrioseP_Isoase_bac/euk"/>
</dbReference>
<keyword evidence="4" id="KW-0324">Glycolysis</keyword>
<keyword evidence="4" id="KW-0312">Gluconeogenesis</keyword>
<sequence>MVESTRRHYFVGGNWKCNGTQAFLKDLIENILNKVEYDPARVQVSISPASVHLSSALSLAQNHLIVAAQNCSGQGNGAFTGEVSADILADLGVSWVILGHSERRSLYGESNEVVAKKLKYALEKGLNVILCIGEQLAEREAGTTNAILKAQLDACKESVKDWSKVVIAYEPVWAIGTGKVASPEQAQETQAYVRSWLSENFSEEIAKVTRIIYGGSVTETNCGDLIKQVDIDGFLVGGASLKPAFADIIKTVSHAA</sequence>
<comment type="catalytic activity">
    <reaction evidence="4">
        <text>D-glyceraldehyde 3-phosphate = dihydroxyacetone phosphate</text>
        <dbReference type="Rhea" id="RHEA:18585"/>
        <dbReference type="ChEBI" id="CHEBI:57642"/>
        <dbReference type="ChEBI" id="CHEBI:59776"/>
        <dbReference type="EC" id="5.3.1.1"/>
    </reaction>
</comment>
<dbReference type="UniPathway" id="UPA00138"/>
<dbReference type="CDD" id="cd00311">
    <property type="entry name" value="TIM"/>
    <property type="match status" value="1"/>
</dbReference>
<organism evidence="5 6">
    <name type="scientific">Halteria grandinella</name>
    <dbReference type="NCBI Taxonomy" id="5974"/>
    <lineage>
        <taxon>Eukaryota</taxon>
        <taxon>Sar</taxon>
        <taxon>Alveolata</taxon>
        <taxon>Ciliophora</taxon>
        <taxon>Intramacronucleata</taxon>
        <taxon>Spirotrichea</taxon>
        <taxon>Stichotrichia</taxon>
        <taxon>Sporadotrichida</taxon>
        <taxon>Halteriidae</taxon>
        <taxon>Halteria</taxon>
    </lineage>
</organism>
<dbReference type="SUPFAM" id="SSF51351">
    <property type="entry name" value="Triosephosphate isomerase (TIM)"/>
    <property type="match status" value="1"/>
</dbReference>
<dbReference type="InterPro" id="IPR000652">
    <property type="entry name" value="Triosephosphate_isomerase"/>
</dbReference>
<dbReference type="GO" id="GO:0004807">
    <property type="term" value="F:triose-phosphate isomerase activity"/>
    <property type="evidence" value="ECO:0007669"/>
    <property type="project" value="UniProtKB-EC"/>
</dbReference>
<dbReference type="Proteomes" id="UP000785679">
    <property type="component" value="Unassembled WGS sequence"/>
</dbReference>
<dbReference type="GO" id="GO:0046166">
    <property type="term" value="P:glyceraldehyde-3-phosphate biosynthetic process"/>
    <property type="evidence" value="ECO:0007669"/>
    <property type="project" value="TreeGrafter"/>
</dbReference>
<dbReference type="OrthoDB" id="6715177at2759"/>
<dbReference type="PROSITE" id="PS51440">
    <property type="entry name" value="TIM_2"/>
    <property type="match status" value="1"/>
</dbReference>
<comment type="similarity">
    <text evidence="1 4">Belongs to the triosephosphate isomerase family.</text>
</comment>
<evidence type="ECO:0000256" key="1">
    <source>
        <dbReference type="ARBA" id="ARBA00007422"/>
    </source>
</evidence>
<dbReference type="InterPro" id="IPR035990">
    <property type="entry name" value="TIM_sf"/>
</dbReference>
<dbReference type="EMBL" id="RRYP01013667">
    <property type="protein sequence ID" value="TNV76399.1"/>
    <property type="molecule type" value="Genomic_DNA"/>
</dbReference>
<evidence type="ECO:0000313" key="6">
    <source>
        <dbReference type="Proteomes" id="UP000785679"/>
    </source>
</evidence>
<evidence type="ECO:0000256" key="4">
    <source>
        <dbReference type="RuleBase" id="RU363013"/>
    </source>
</evidence>
<gene>
    <name evidence="5" type="ORF">FGO68_gene14299</name>
</gene>
<dbReference type="PANTHER" id="PTHR21139">
    <property type="entry name" value="TRIOSEPHOSPHATE ISOMERASE"/>
    <property type="match status" value="1"/>
</dbReference>
<dbReference type="AlphaFoldDB" id="A0A8J8SZB0"/>
<dbReference type="GO" id="GO:0005829">
    <property type="term" value="C:cytosol"/>
    <property type="evidence" value="ECO:0007669"/>
    <property type="project" value="TreeGrafter"/>
</dbReference>
<comment type="pathway">
    <text evidence="4">Carbohydrate degradation; glycolysis; D-glyceraldehyde 3-phosphate from glycerone phosphate: step 1/1.</text>
</comment>
<evidence type="ECO:0000313" key="5">
    <source>
        <dbReference type="EMBL" id="TNV76399.1"/>
    </source>
</evidence>
<dbReference type="PANTHER" id="PTHR21139:SF2">
    <property type="entry name" value="TRIOSEPHOSPHATE ISOMERASE"/>
    <property type="match status" value="1"/>
</dbReference>
<name>A0A8J8SZB0_HALGN</name>
<dbReference type="Pfam" id="PF00121">
    <property type="entry name" value="TIM"/>
    <property type="match status" value="1"/>
</dbReference>
<dbReference type="EC" id="5.3.1.1" evidence="4"/>
<dbReference type="GO" id="GO:0019563">
    <property type="term" value="P:glycerol catabolic process"/>
    <property type="evidence" value="ECO:0007669"/>
    <property type="project" value="TreeGrafter"/>
</dbReference>
<comment type="caution">
    <text evidence="5">The sequence shown here is derived from an EMBL/GenBank/DDBJ whole genome shotgun (WGS) entry which is preliminary data.</text>
</comment>
<dbReference type="NCBIfam" id="TIGR00419">
    <property type="entry name" value="tim"/>
    <property type="match status" value="1"/>
</dbReference>
<dbReference type="GO" id="GO:0006094">
    <property type="term" value="P:gluconeogenesis"/>
    <property type="evidence" value="ECO:0007669"/>
    <property type="project" value="UniProtKB-UniPathway"/>
</dbReference>
<reference evidence="5" key="1">
    <citation type="submission" date="2019-06" db="EMBL/GenBank/DDBJ databases">
        <authorList>
            <person name="Zheng W."/>
        </authorList>
    </citation>
    <scope>NUCLEOTIDE SEQUENCE</scope>
    <source>
        <strain evidence="5">QDHG01</strain>
    </source>
</reference>
<comment type="pathway">
    <text evidence="4">Carbohydrate biosynthesis; gluconeogenesis.</text>
</comment>
<dbReference type="PROSITE" id="PS00171">
    <property type="entry name" value="TIM_1"/>
    <property type="match status" value="1"/>
</dbReference>
<dbReference type="FunFam" id="3.20.20.70:FF:000025">
    <property type="entry name" value="Triosephosphate isomerase"/>
    <property type="match status" value="1"/>
</dbReference>
<comment type="subunit">
    <text evidence="2">Homodimer.</text>
</comment>
<evidence type="ECO:0000256" key="3">
    <source>
        <dbReference type="ARBA" id="ARBA00023235"/>
    </source>
</evidence>
<dbReference type="HAMAP" id="MF_00147_B">
    <property type="entry name" value="TIM_B"/>
    <property type="match status" value="1"/>
</dbReference>
<keyword evidence="3 4" id="KW-0413">Isomerase</keyword>
<accession>A0A8J8SZB0</accession>
<dbReference type="Gene3D" id="3.20.20.70">
    <property type="entry name" value="Aldolase class I"/>
    <property type="match status" value="1"/>
</dbReference>
<keyword evidence="6" id="KW-1185">Reference proteome</keyword>
<proteinExistence type="inferred from homology"/>